<proteinExistence type="predicted"/>
<dbReference type="InterPro" id="IPR050327">
    <property type="entry name" value="Proton-linked_MCT"/>
</dbReference>
<comment type="caution">
    <text evidence="7">The sequence shown here is derived from an EMBL/GenBank/DDBJ whole genome shotgun (WGS) entry which is preliminary data.</text>
</comment>
<feature type="transmembrane region" description="Helical" evidence="5">
    <location>
        <begin position="308"/>
        <end position="336"/>
    </location>
</feature>
<feature type="region of interest" description="Disordered" evidence="4">
    <location>
        <begin position="402"/>
        <end position="422"/>
    </location>
</feature>
<keyword evidence="3 5" id="KW-0472">Membrane</keyword>
<dbReference type="EMBL" id="VRZA01000005">
    <property type="protein sequence ID" value="TXS92071.1"/>
    <property type="molecule type" value="Genomic_DNA"/>
</dbReference>
<feature type="transmembrane region" description="Helical" evidence="5">
    <location>
        <begin position="348"/>
        <end position="368"/>
    </location>
</feature>
<dbReference type="SUPFAM" id="SSF103473">
    <property type="entry name" value="MFS general substrate transporter"/>
    <property type="match status" value="1"/>
</dbReference>
<feature type="transmembrane region" description="Helical" evidence="5">
    <location>
        <begin position="282"/>
        <end position="302"/>
    </location>
</feature>
<dbReference type="Pfam" id="PF07690">
    <property type="entry name" value="MFS_1"/>
    <property type="match status" value="1"/>
</dbReference>
<protein>
    <submittedName>
        <fullName evidence="7">MFS transporter</fullName>
    </submittedName>
</protein>
<dbReference type="PANTHER" id="PTHR11360">
    <property type="entry name" value="MONOCARBOXYLATE TRANSPORTER"/>
    <property type="match status" value="1"/>
</dbReference>
<evidence type="ECO:0000259" key="6">
    <source>
        <dbReference type="PROSITE" id="PS50850"/>
    </source>
</evidence>
<keyword evidence="2 5" id="KW-1133">Transmembrane helix</keyword>
<feature type="transmembrane region" description="Helical" evidence="5">
    <location>
        <begin position="256"/>
        <end position="275"/>
    </location>
</feature>
<feature type="domain" description="Major facilitator superfamily (MFS) profile" evidence="6">
    <location>
        <begin position="8"/>
        <end position="400"/>
    </location>
</feature>
<dbReference type="GO" id="GO:0022857">
    <property type="term" value="F:transmembrane transporter activity"/>
    <property type="evidence" value="ECO:0007669"/>
    <property type="project" value="InterPro"/>
</dbReference>
<sequence>MFYGWRIVGGVFLAQLFVTGFMTYSFGSFMVPLQETFGATRAQVNLAMTVTTLAGLVISPILGAMADRFSVRALMTAGTLIFTGGLYGMSLSQSIWQFVILFGVSISFSSLLLGPLVGSTTISRWFTRARGKALGIAAVGTSVGGVVLPVVLGNWIADYGWRAALENLALVALVMLLPVMLLVMRSYPGDLGLHPDGTEQDLAAGSAPPAIGLKDIIRHPAYWSIGLAVGLMFSVYSALMANLVPYAQGTGISLDAAGALMTVTAGSGLVGKILFGMAADRISLRLGLWLAIGLVLAGLLLLQTEPNYPLSVLACISIGLAAGGMLPVWGALLAVIFGVASYGRVMGLMNPLITLLVMPGFVVTGWLFDRAGHYHGAFWLYCGVLVVAALILTRLKMHPQPPAGSANSAEGISPAGGVAASE</sequence>
<feature type="transmembrane region" description="Helical" evidence="5">
    <location>
        <begin position="73"/>
        <end position="89"/>
    </location>
</feature>
<feature type="transmembrane region" description="Helical" evidence="5">
    <location>
        <begin position="46"/>
        <end position="66"/>
    </location>
</feature>
<accession>A0A5C8ZXW1</accession>
<evidence type="ECO:0000313" key="8">
    <source>
        <dbReference type="Proteomes" id="UP000321039"/>
    </source>
</evidence>
<feature type="transmembrane region" description="Helical" evidence="5">
    <location>
        <begin position="221"/>
        <end position="244"/>
    </location>
</feature>
<organism evidence="7 8">
    <name type="scientific">Parahaliea maris</name>
    <dbReference type="NCBI Taxonomy" id="2716870"/>
    <lineage>
        <taxon>Bacteria</taxon>
        <taxon>Pseudomonadati</taxon>
        <taxon>Pseudomonadota</taxon>
        <taxon>Gammaproteobacteria</taxon>
        <taxon>Cellvibrionales</taxon>
        <taxon>Halieaceae</taxon>
        <taxon>Parahaliea</taxon>
    </lineage>
</organism>
<keyword evidence="1 5" id="KW-0812">Transmembrane</keyword>
<dbReference type="PANTHER" id="PTHR11360:SF290">
    <property type="entry name" value="MONOCARBOXYLATE MFS PERMEASE"/>
    <property type="match status" value="1"/>
</dbReference>
<dbReference type="PROSITE" id="PS50850">
    <property type="entry name" value="MFS"/>
    <property type="match status" value="1"/>
</dbReference>
<evidence type="ECO:0000256" key="4">
    <source>
        <dbReference type="SAM" id="MobiDB-lite"/>
    </source>
</evidence>
<reference evidence="7 8" key="1">
    <citation type="submission" date="2019-08" db="EMBL/GenBank/DDBJ databases">
        <title>Parahaliea maris sp. nov., isolated from the surface seawater.</title>
        <authorList>
            <person name="Liu Y."/>
        </authorList>
    </citation>
    <scope>NUCLEOTIDE SEQUENCE [LARGE SCALE GENOMIC DNA]</scope>
    <source>
        <strain evidence="7 8">HSLHS9</strain>
    </source>
</reference>
<evidence type="ECO:0000256" key="3">
    <source>
        <dbReference type="ARBA" id="ARBA00023136"/>
    </source>
</evidence>
<feature type="transmembrane region" description="Helical" evidence="5">
    <location>
        <begin position="95"/>
        <end position="113"/>
    </location>
</feature>
<evidence type="ECO:0000256" key="5">
    <source>
        <dbReference type="SAM" id="Phobius"/>
    </source>
</evidence>
<feature type="transmembrane region" description="Helical" evidence="5">
    <location>
        <begin position="163"/>
        <end position="184"/>
    </location>
</feature>
<evidence type="ECO:0000313" key="7">
    <source>
        <dbReference type="EMBL" id="TXS92071.1"/>
    </source>
</evidence>
<dbReference type="RefSeq" id="WP_148069310.1">
    <property type="nucleotide sequence ID" value="NZ_VRZA01000005.1"/>
</dbReference>
<evidence type="ECO:0000256" key="1">
    <source>
        <dbReference type="ARBA" id="ARBA00022692"/>
    </source>
</evidence>
<dbReference type="InterPro" id="IPR036259">
    <property type="entry name" value="MFS_trans_sf"/>
</dbReference>
<dbReference type="Proteomes" id="UP000321039">
    <property type="component" value="Unassembled WGS sequence"/>
</dbReference>
<name>A0A5C8ZXW1_9GAMM</name>
<feature type="transmembrane region" description="Helical" evidence="5">
    <location>
        <begin position="134"/>
        <end position="157"/>
    </location>
</feature>
<dbReference type="AlphaFoldDB" id="A0A5C8ZXW1"/>
<dbReference type="InterPro" id="IPR011701">
    <property type="entry name" value="MFS"/>
</dbReference>
<dbReference type="Gene3D" id="1.20.1250.20">
    <property type="entry name" value="MFS general substrate transporter like domains"/>
    <property type="match status" value="2"/>
</dbReference>
<dbReference type="InterPro" id="IPR020846">
    <property type="entry name" value="MFS_dom"/>
</dbReference>
<feature type="transmembrane region" description="Helical" evidence="5">
    <location>
        <begin position="7"/>
        <end position="26"/>
    </location>
</feature>
<gene>
    <name evidence="7" type="ORF">FV139_15205</name>
</gene>
<keyword evidence="8" id="KW-1185">Reference proteome</keyword>
<evidence type="ECO:0000256" key="2">
    <source>
        <dbReference type="ARBA" id="ARBA00022989"/>
    </source>
</evidence>
<feature type="transmembrane region" description="Helical" evidence="5">
    <location>
        <begin position="374"/>
        <end position="392"/>
    </location>
</feature>